<evidence type="ECO:0000313" key="2">
    <source>
        <dbReference type="EMBL" id="KAL0482405.1"/>
    </source>
</evidence>
<dbReference type="GO" id="GO:0004386">
    <property type="term" value="F:helicase activity"/>
    <property type="evidence" value="ECO:0007669"/>
    <property type="project" value="UniProtKB-KW"/>
</dbReference>
<dbReference type="AlphaFoldDB" id="A0AAW2YYY6"/>
<feature type="transmembrane region" description="Helical" evidence="1">
    <location>
        <begin position="104"/>
        <end position="124"/>
    </location>
</feature>
<dbReference type="EMBL" id="JAOPGA020000847">
    <property type="protein sequence ID" value="KAL0482405.1"/>
    <property type="molecule type" value="Genomic_DNA"/>
</dbReference>
<evidence type="ECO:0000256" key="1">
    <source>
        <dbReference type="SAM" id="Phobius"/>
    </source>
</evidence>
<keyword evidence="2" id="KW-0067">ATP-binding</keyword>
<feature type="transmembrane region" description="Helical" evidence="1">
    <location>
        <begin position="212"/>
        <end position="232"/>
    </location>
</feature>
<sequence length="313" mass="35409">MTDGTPSQHYPVVAPYQPFGEQQQQQLNAPQHMPQYMPQENFGQHQVQQPLYLPQSNFNNQYYSHNPQPSHVYPQAPAAGSPAELTQAVTLPGRPLRARFFKWVSNYETAFSTIAVAIFIHLIFNTPPAVFLTVAGFFVLTCGFRFLHESVFFSNNKPLYWFNGLVFLVFALLSHTLFPKAILINLILIVWAGIYSAIVYKGCFAHSNAKLARFYTAAILSSTVMICCLYLLVGRSPLGLRLIFAAMWGVHTLVLFCKHITIVKQMESEQSVLPTEHNIPTDAQLGAEQQELFNSIQQILDQQRMNQSQVVQQ</sequence>
<reference evidence="2 3" key="1">
    <citation type="submission" date="2024-03" db="EMBL/GenBank/DDBJ databases">
        <title>The Acrasis kona genome and developmental transcriptomes reveal deep origins of eukaryotic multicellular pathways.</title>
        <authorList>
            <person name="Sheikh S."/>
            <person name="Fu C.-J."/>
            <person name="Brown M.W."/>
            <person name="Baldauf S.L."/>
        </authorList>
    </citation>
    <scope>NUCLEOTIDE SEQUENCE [LARGE SCALE GENOMIC DNA]</scope>
    <source>
        <strain evidence="2 3">ATCC MYA-3509</strain>
    </source>
</reference>
<keyword evidence="3" id="KW-1185">Reference proteome</keyword>
<gene>
    <name evidence="2" type="ORF">AKO1_013065</name>
</gene>
<protein>
    <submittedName>
        <fullName evidence="2">DNA helicase</fullName>
    </submittedName>
</protein>
<dbReference type="Proteomes" id="UP001431209">
    <property type="component" value="Unassembled WGS sequence"/>
</dbReference>
<feature type="transmembrane region" description="Helical" evidence="1">
    <location>
        <begin position="159"/>
        <end position="176"/>
    </location>
</feature>
<keyword evidence="2" id="KW-0378">Hydrolase</keyword>
<feature type="transmembrane region" description="Helical" evidence="1">
    <location>
        <begin position="130"/>
        <end position="147"/>
    </location>
</feature>
<proteinExistence type="predicted"/>
<keyword evidence="2" id="KW-0347">Helicase</keyword>
<name>A0AAW2YYY6_9EUKA</name>
<feature type="transmembrane region" description="Helical" evidence="1">
    <location>
        <begin position="238"/>
        <end position="257"/>
    </location>
</feature>
<keyword evidence="1" id="KW-0472">Membrane</keyword>
<comment type="caution">
    <text evidence="2">The sequence shown here is derived from an EMBL/GenBank/DDBJ whole genome shotgun (WGS) entry which is preliminary data.</text>
</comment>
<feature type="transmembrane region" description="Helical" evidence="1">
    <location>
        <begin position="182"/>
        <end position="200"/>
    </location>
</feature>
<keyword evidence="1" id="KW-0812">Transmembrane</keyword>
<keyword evidence="1" id="KW-1133">Transmembrane helix</keyword>
<organism evidence="2 3">
    <name type="scientific">Acrasis kona</name>
    <dbReference type="NCBI Taxonomy" id="1008807"/>
    <lineage>
        <taxon>Eukaryota</taxon>
        <taxon>Discoba</taxon>
        <taxon>Heterolobosea</taxon>
        <taxon>Tetramitia</taxon>
        <taxon>Eutetramitia</taxon>
        <taxon>Acrasidae</taxon>
        <taxon>Acrasis</taxon>
    </lineage>
</organism>
<accession>A0AAW2YYY6</accession>
<keyword evidence="2" id="KW-0547">Nucleotide-binding</keyword>
<evidence type="ECO:0000313" key="3">
    <source>
        <dbReference type="Proteomes" id="UP001431209"/>
    </source>
</evidence>